<dbReference type="PANTHER" id="PTHR43157:SF31">
    <property type="entry name" value="PHOSPHATIDYLINOSITOL-GLYCAN BIOSYNTHESIS CLASS F PROTEIN"/>
    <property type="match status" value="1"/>
</dbReference>
<dbReference type="InterPro" id="IPR036291">
    <property type="entry name" value="NAD(P)-bd_dom_sf"/>
</dbReference>
<keyword evidence="1" id="KW-0560">Oxidoreductase</keyword>
<evidence type="ECO:0000256" key="1">
    <source>
        <dbReference type="ARBA" id="ARBA00023002"/>
    </source>
</evidence>
<dbReference type="Pfam" id="PF00106">
    <property type="entry name" value="adh_short"/>
    <property type="match status" value="1"/>
</dbReference>
<dbReference type="EMBL" id="UINC01076895">
    <property type="protein sequence ID" value="SVC16498.1"/>
    <property type="molecule type" value="Genomic_DNA"/>
</dbReference>
<protein>
    <recommendedName>
        <fullName evidence="3">Oxidoreductase</fullName>
    </recommendedName>
</protein>
<feature type="non-terminal residue" evidence="2">
    <location>
        <position position="1"/>
    </location>
</feature>
<dbReference type="PRINTS" id="PR00081">
    <property type="entry name" value="GDHRDH"/>
</dbReference>
<accession>A0A382JX74</accession>
<dbReference type="Gene3D" id="3.40.50.720">
    <property type="entry name" value="NAD(P)-binding Rossmann-like Domain"/>
    <property type="match status" value="1"/>
</dbReference>
<evidence type="ECO:0008006" key="3">
    <source>
        <dbReference type="Google" id="ProtNLM"/>
    </source>
</evidence>
<dbReference type="AlphaFoldDB" id="A0A382JX74"/>
<reference evidence="2" key="1">
    <citation type="submission" date="2018-05" db="EMBL/GenBank/DDBJ databases">
        <authorList>
            <person name="Lanie J.A."/>
            <person name="Ng W.-L."/>
            <person name="Kazmierczak K.M."/>
            <person name="Andrzejewski T.M."/>
            <person name="Davidsen T.M."/>
            <person name="Wayne K.J."/>
            <person name="Tettelin H."/>
            <person name="Glass J.I."/>
            <person name="Rusch D."/>
            <person name="Podicherti R."/>
            <person name="Tsui H.-C.T."/>
            <person name="Winkler M.E."/>
        </authorList>
    </citation>
    <scope>NUCLEOTIDE SEQUENCE</scope>
</reference>
<evidence type="ECO:0000313" key="2">
    <source>
        <dbReference type="EMBL" id="SVC16498.1"/>
    </source>
</evidence>
<dbReference type="PANTHER" id="PTHR43157">
    <property type="entry name" value="PHOSPHATIDYLINOSITOL-GLYCAN BIOSYNTHESIS CLASS F PROTEIN-RELATED"/>
    <property type="match status" value="1"/>
</dbReference>
<proteinExistence type="predicted"/>
<gene>
    <name evidence="2" type="ORF">METZ01_LOCUS269352</name>
</gene>
<organism evidence="2">
    <name type="scientific">marine metagenome</name>
    <dbReference type="NCBI Taxonomy" id="408172"/>
    <lineage>
        <taxon>unclassified sequences</taxon>
        <taxon>metagenomes</taxon>
        <taxon>ecological metagenomes</taxon>
    </lineage>
</organism>
<dbReference type="SUPFAM" id="SSF51735">
    <property type="entry name" value="NAD(P)-binding Rossmann-fold domains"/>
    <property type="match status" value="1"/>
</dbReference>
<sequence>LRGAYVIGTARTMEKAVTACNNIEGMAVPMVMELSDFASVAKCADEIQAMNCPIDILICNAGVFLSDLRQIKGIEMHFVVNHLGHFVFVNRLIERMKAASQGRIVIVGSRAHRSAVRGIEFDNLSGERGFKPMRAYGHSKLANGLFSRELAQRLQDSNVTSNCLHPGVVDTNIVQHHAGWQQMAFHFVGRWFLKSTEEGAATTCYVGTNPNLTGISGLYFDNCSPGSPSKHMLDNELANRLWEVSEDLTLDYLK</sequence>
<dbReference type="GO" id="GO:0016491">
    <property type="term" value="F:oxidoreductase activity"/>
    <property type="evidence" value="ECO:0007669"/>
    <property type="project" value="UniProtKB-KW"/>
</dbReference>
<name>A0A382JX74_9ZZZZ</name>
<dbReference type="InterPro" id="IPR002347">
    <property type="entry name" value="SDR_fam"/>
</dbReference>